<feature type="signal peptide" evidence="1">
    <location>
        <begin position="1"/>
        <end position="20"/>
    </location>
</feature>
<dbReference type="EMBL" id="BMPU01000002">
    <property type="protein sequence ID" value="GGM52016.1"/>
    <property type="molecule type" value="Genomic_DNA"/>
</dbReference>
<comment type="caution">
    <text evidence="2">The sequence shown here is derived from an EMBL/GenBank/DDBJ whole genome shotgun (WGS) entry which is preliminary data.</text>
</comment>
<proteinExistence type="predicted"/>
<keyword evidence="3" id="KW-1185">Reference proteome</keyword>
<reference evidence="3" key="1">
    <citation type="journal article" date="2019" name="Int. J. Syst. Evol. Microbiol.">
        <title>The Global Catalogue of Microorganisms (GCM) 10K type strain sequencing project: providing services to taxonomists for standard genome sequencing and annotation.</title>
        <authorList>
            <consortium name="The Broad Institute Genomics Platform"/>
            <consortium name="The Broad Institute Genome Sequencing Center for Infectious Disease"/>
            <person name="Wu L."/>
            <person name="Ma J."/>
        </authorList>
    </citation>
    <scope>NUCLEOTIDE SEQUENCE [LARGE SCALE GENOMIC DNA]</scope>
    <source>
        <strain evidence="3">JCM 30531</strain>
    </source>
</reference>
<dbReference type="RefSeq" id="WP_188807870.1">
    <property type="nucleotide sequence ID" value="NZ_BMPU01000002.1"/>
</dbReference>
<evidence type="ECO:0000256" key="1">
    <source>
        <dbReference type="SAM" id="SignalP"/>
    </source>
</evidence>
<accession>A0ABQ2H8M3</accession>
<protein>
    <recommendedName>
        <fullName evidence="4">DUF4852 domain-containing protein</fullName>
    </recommendedName>
</protein>
<feature type="chain" id="PRO_5046575452" description="DUF4852 domain-containing protein" evidence="1">
    <location>
        <begin position="21"/>
        <end position="330"/>
    </location>
</feature>
<evidence type="ECO:0008006" key="4">
    <source>
        <dbReference type="Google" id="ProtNLM"/>
    </source>
</evidence>
<organism evidence="2 3">
    <name type="scientific">Porphyromonas pasteri</name>
    <dbReference type="NCBI Taxonomy" id="1583331"/>
    <lineage>
        <taxon>Bacteria</taxon>
        <taxon>Pseudomonadati</taxon>
        <taxon>Bacteroidota</taxon>
        <taxon>Bacteroidia</taxon>
        <taxon>Bacteroidales</taxon>
        <taxon>Porphyromonadaceae</taxon>
        <taxon>Porphyromonas</taxon>
    </lineage>
</organism>
<gene>
    <name evidence="2" type="ORF">GCM10007088_08330</name>
</gene>
<dbReference type="Proteomes" id="UP000653477">
    <property type="component" value="Unassembled WGS sequence"/>
</dbReference>
<name>A0ABQ2H8M3_9PORP</name>
<sequence>MRNYLYLFLFLLLGTGSIVAQESVTTINGHTFHVGDSLTIGLPHEPGERYQTMGWSKGDMKIPAFAKGKLKKRIIPAEKDFFGDPIGQPQIIYFLSLPQFPKDSLIVYPEHAIQKGEIITAPIEHKTLYPEAVELLQEDYIPALIKAGCLTYTDQAIKVYAESTGSPEQLSDATSNPFEYQRQRATLLEKLKAAVEKFDLNRVYYVRHKLHTKGYDFVRGGYPWDERLGYALPFLATKGDLPIHPFLTYKKNVPFISVPADRAESFEKRKNTLGLDLQTFYIRAYIRIVPGQKYEEDGSRLYKMEVDYLGLDAYEYPHCAYYHIGSGKAE</sequence>
<evidence type="ECO:0000313" key="3">
    <source>
        <dbReference type="Proteomes" id="UP000653477"/>
    </source>
</evidence>
<keyword evidence="1" id="KW-0732">Signal</keyword>
<evidence type="ECO:0000313" key="2">
    <source>
        <dbReference type="EMBL" id="GGM52016.1"/>
    </source>
</evidence>